<dbReference type="PANTHER" id="PTHR11609:SF5">
    <property type="entry name" value="PHOSPHORIBOSYLAMINOIMIDAZOLE CARBOXYLASE"/>
    <property type="match status" value="1"/>
</dbReference>
<dbReference type="InterPro" id="IPR003135">
    <property type="entry name" value="ATP-grasp_carboxylate-amine"/>
</dbReference>
<dbReference type="GO" id="GO:0034028">
    <property type="term" value="F:5-(carboxyamino)imidazole ribonucleotide synthase activity"/>
    <property type="evidence" value="ECO:0007669"/>
    <property type="project" value="UniProtKB-UniRule"/>
</dbReference>
<dbReference type="GO" id="GO:0046872">
    <property type="term" value="F:metal ion binding"/>
    <property type="evidence" value="ECO:0007669"/>
    <property type="project" value="InterPro"/>
</dbReference>
<dbReference type="Pfam" id="PF22660">
    <property type="entry name" value="RS_preATP-grasp-like"/>
    <property type="match status" value="1"/>
</dbReference>
<comment type="catalytic activity">
    <reaction evidence="4 5">
        <text>5-amino-1-(5-phospho-beta-D-ribosyl)imidazole + hydrogencarbonate + ATP = 5-carboxyamino-1-(5-phospho-D-ribosyl)imidazole + ADP + phosphate + 2 H(+)</text>
        <dbReference type="Rhea" id="RHEA:19317"/>
        <dbReference type="ChEBI" id="CHEBI:15378"/>
        <dbReference type="ChEBI" id="CHEBI:17544"/>
        <dbReference type="ChEBI" id="CHEBI:30616"/>
        <dbReference type="ChEBI" id="CHEBI:43474"/>
        <dbReference type="ChEBI" id="CHEBI:58730"/>
        <dbReference type="ChEBI" id="CHEBI:137981"/>
        <dbReference type="ChEBI" id="CHEBI:456216"/>
        <dbReference type="EC" id="6.3.4.18"/>
    </reaction>
</comment>
<dbReference type="InterPro" id="IPR011761">
    <property type="entry name" value="ATP-grasp"/>
</dbReference>
<dbReference type="GO" id="GO:0006189">
    <property type="term" value="P:'de novo' IMP biosynthetic process"/>
    <property type="evidence" value="ECO:0007669"/>
    <property type="project" value="UniProtKB-UniRule"/>
</dbReference>
<evidence type="ECO:0000313" key="8">
    <source>
        <dbReference type="Proteomes" id="UP000585721"/>
    </source>
</evidence>
<evidence type="ECO:0000259" key="6">
    <source>
        <dbReference type="PROSITE" id="PS50975"/>
    </source>
</evidence>
<comment type="function">
    <text evidence="5">Catalyzes the ATP-dependent conversion of 5-aminoimidazole ribonucleotide (AIR) and HCO(3)- to N5-carboxyaminoimidazole ribonucleotide (N5-CAIR).</text>
</comment>
<comment type="subunit">
    <text evidence="4 5">Homodimer.</text>
</comment>
<dbReference type="EC" id="6.3.4.18" evidence="4 5"/>
<dbReference type="SUPFAM" id="SSF56059">
    <property type="entry name" value="Glutathione synthetase ATP-binding domain-like"/>
    <property type="match status" value="1"/>
</dbReference>
<evidence type="ECO:0000313" key="7">
    <source>
        <dbReference type="EMBL" id="MBB6055684.1"/>
    </source>
</evidence>
<dbReference type="SUPFAM" id="SSF52440">
    <property type="entry name" value="PreATP-grasp domain"/>
    <property type="match status" value="1"/>
</dbReference>
<evidence type="ECO:0000256" key="1">
    <source>
        <dbReference type="ARBA" id="ARBA00022741"/>
    </source>
</evidence>
<feature type="domain" description="ATP-grasp" evidence="6">
    <location>
        <begin position="108"/>
        <end position="293"/>
    </location>
</feature>
<evidence type="ECO:0000256" key="2">
    <source>
        <dbReference type="ARBA" id="ARBA00022755"/>
    </source>
</evidence>
<keyword evidence="4 5" id="KW-0436">Ligase</keyword>
<dbReference type="Pfam" id="PF17769">
    <property type="entry name" value="PurK_C"/>
    <property type="match status" value="1"/>
</dbReference>
<evidence type="ECO:0000256" key="5">
    <source>
        <dbReference type="RuleBase" id="RU361200"/>
    </source>
</evidence>
<accession>A0A841G971</accession>
<evidence type="ECO:0000256" key="3">
    <source>
        <dbReference type="ARBA" id="ARBA00022840"/>
    </source>
</evidence>
<dbReference type="InterPro" id="IPR011054">
    <property type="entry name" value="Rudment_hybrid_motif"/>
</dbReference>
<comment type="caution">
    <text evidence="7">The sequence shown here is derived from an EMBL/GenBank/DDBJ whole genome shotgun (WGS) entry which is preliminary data.</text>
</comment>
<feature type="binding site" evidence="4">
    <location>
        <begin position="263"/>
        <end position="264"/>
    </location>
    <ligand>
        <name>ATP</name>
        <dbReference type="ChEBI" id="CHEBI:30616"/>
    </ligand>
</feature>
<dbReference type="Gene3D" id="3.40.50.20">
    <property type="match status" value="1"/>
</dbReference>
<dbReference type="PANTHER" id="PTHR11609">
    <property type="entry name" value="PURINE BIOSYNTHESIS PROTEIN 6/7, PUR6/7"/>
    <property type="match status" value="1"/>
</dbReference>
<comment type="pathway">
    <text evidence="4 5">Purine metabolism; IMP biosynthesis via de novo pathway; 5-amino-1-(5-phospho-D-ribosyl)imidazole-4-carboxylate from 5-amino-1-(5-phospho-D-ribosyl)imidazole (N5-CAIR route): step 1/2.</text>
</comment>
<dbReference type="GO" id="GO:0005829">
    <property type="term" value="C:cytosol"/>
    <property type="evidence" value="ECO:0007669"/>
    <property type="project" value="TreeGrafter"/>
</dbReference>
<dbReference type="GO" id="GO:0005524">
    <property type="term" value="F:ATP binding"/>
    <property type="evidence" value="ECO:0007669"/>
    <property type="project" value="UniProtKB-UniRule"/>
</dbReference>
<evidence type="ECO:0000256" key="4">
    <source>
        <dbReference type="HAMAP-Rule" id="MF_01928"/>
    </source>
</evidence>
<feature type="binding site" evidence="4">
    <location>
        <position position="186"/>
    </location>
    <ligand>
        <name>ATP</name>
        <dbReference type="ChEBI" id="CHEBI:30616"/>
    </ligand>
</feature>
<dbReference type="InterPro" id="IPR040686">
    <property type="entry name" value="PurK_C"/>
</dbReference>
<keyword evidence="3 4" id="KW-0067">ATP-binding</keyword>
<gene>
    <name evidence="4 5" type="primary">purK</name>
    <name evidence="7" type="ORF">HNR75_001602</name>
</gene>
<feature type="binding site" evidence="4">
    <location>
        <begin position="178"/>
        <end position="181"/>
    </location>
    <ligand>
        <name>ATP</name>
        <dbReference type="ChEBI" id="CHEBI:30616"/>
    </ligand>
</feature>
<sequence>MILPPATIGVLGGGQLGRYFVLAAHKLGYRVLVLDPDKQSVAGQVADEHIIAAYDDVNALNYIAATCAAVTTEFENIPADTLDYLAGHIPVRPNAAAVRICQNRRLEKRFLLTHDIPHATSLNITCEQDILLSPTSIYPGIIKLASSGYDGKGQQIVENKSEALAAFSQFNSQPCVLEKKLELDYEISVVLARDEAGNIAFFPVAQNLHKHGILDVSVMPAPALPDDLKTEAERITGLIAGKMDYIGTMAVEFFIAGGQLLVNEIAPRPHNSGHATIDACYSSQFEQQVRALCGLPLGDSRAHSSGIMVNLLGDHWYPDSDDQVKTPDWPALLSIPSLKLHLYGKEEPRPGRKMGHFTILAGQSTDWAEIVATARQKLSA</sequence>
<name>A0A841G971_9GAMM</name>
<feature type="binding site" evidence="4">
    <location>
        <position position="209"/>
    </location>
    <ligand>
        <name>ATP</name>
        <dbReference type="ChEBI" id="CHEBI:30616"/>
    </ligand>
</feature>
<dbReference type="GO" id="GO:0004638">
    <property type="term" value="F:phosphoribosylaminoimidazole carboxylase activity"/>
    <property type="evidence" value="ECO:0007669"/>
    <property type="project" value="InterPro"/>
</dbReference>
<dbReference type="Proteomes" id="UP000585721">
    <property type="component" value="Unassembled WGS sequence"/>
</dbReference>
<protein>
    <recommendedName>
        <fullName evidence="4 5">N5-carboxyaminoimidazole ribonucleotide synthase</fullName>
        <shortName evidence="4 5">N5-CAIR synthase</shortName>
        <ecNumber evidence="4 5">6.3.4.18</ecNumber>
    </recommendedName>
    <alternativeName>
        <fullName evidence="4 5">5-(carboxyamino)imidazole ribonucleotide synthetase</fullName>
    </alternativeName>
</protein>
<dbReference type="InterPro" id="IPR005875">
    <property type="entry name" value="PurK"/>
</dbReference>
<dbReference type="InterPro" id="IPR054350">
    <property type="entry name" value="PurT/PurK_preATP-grasp"/>
</dbReference>
<dbReference type="NCBIfam" id="NF004679">
    <property type="entry name" value="PRK06019.1-5"/>
    <property type="match status" value="1"/>
</dbReference>
<dbReference type="Pfam" id="PF02222">
    <property type="entry name" value="ATP-grasp"/>
    <property type="match status" value="1"/>
</dbReference>
<proteinExistence type="inferred from homology"/>
<dbReference type="Gene3D" id="3.30.1490.20">
    <property type="entry name" value="ATP-grasp fold, A domain"/>
    <property type="match status" value="1"/>
</dbReference>
<dbReference type="NCBIfam" id="TIGR01161">
    <property type="entry name" value="purK"/>
    <property type="match status" value="1"/>
</dbReference>
<dbReference type="RefSeq" id="WP_188026437.1">
    <property type="nucleotide sequence ID" value="NZ_JACHGR010000005.1"/>
</dbReference>
<feature type="binding site" evidence="4">
    <location>
        <begin position="148"/>
        <end position="154"/>
    </location>
    <ligand>
        <name>ATP</name>
        <dbReference type="ChEBI" id="CHEBI:30616"/>
    </ligand>
</feature>
<dbReference type="InterPro" id="IPR013815">
    <property type="entry name" value="ATP_grasp_subdomain_1"/>
</dbReference>
<dbReference type="EMBL" id="JACHGR010000005">
    <property type="protein sequence ID" value="MBB6055684.1"/>
    <property type="molecule type" value="Genomic_DNA"/>
</dbReference>
<keyword evidence="1 4" id="KW-0547">Nucleotide-binding</keyword>
<keyword evidence="8" id="KW-1185">Reference proteome</keyword>
<dbReference type="PROSITE" id="PS50975">
    <property type="entry name" value="ATP_GRASP"/>
    <property type="match status" value="1"/>
</dbReference>
<feature type="binding site" evidence="4">
    <location>
        <position position="143"/>
    </location>
    <ligand>
        <name>ATP</name>
        <dbReference type="ChEBI" id="CHEBI:30616"/>
    </ligand>
</feature>
<dbReference type="NCBIfam" id="NF004676">
    <property type="entry name" value="PRK06019.1-2"/>
    <property type="match status" value="1"/>
</dbReference>
<comment type="similarity">
    <text evidence="4 5">Belongs to the PurK/PurT family.</text>
</comment>
<dbReference type="NCBIfam" id="NF004677">
    <property type="entry name" value="PRK06019.1-3"/>
    <property type="match status" value="1"/>
</dbReference>
<dbReference type="SUPFAM" id="SSF51246">
    <property type="entry name" value="Rudiment single hybrid motif"/>
    <property type="match status" value="1"/>
</dbReference>
<organism evidence="7 8">
    <name type="scientific">Tolumonas osonensis</name>
    <dbReference type="NCBI Taxonomy" id="675874"/>
    <lineage>
        <taxon>Bacteria</taxon>
        <taxon>Pseudomonadati</taxon>
        <taxon>Pseudomonadota</taxon>
        <taxon>Gammaproteobacteria</taxon>
        <taxon>Aeromonadales</taxon>
        <taxon>Aeromonadaceae</taxon>
        <taxon>Tolumonas</taxon>
    </lineage>
</organism>
<dbReference type="UniPathway" id="UPA00074">
    <property type="reaction ID" value="UER00942"/>
</dbReference>
<dbReference type="HAMAP" id="MF_01928">
    <property type="entry name" value="PurK"/>
    <property type="match status" value="1"/>
</dbReference>
<dbReference type="AlphaFoldDB" id="A0A841G971"/>
<feature type="binding site" evidence="4">
    <location>
        <position position="104"/>
    </location>
    <ligand>
        <name>ATP</name>
        <dbReference type="ChEBI" id="CHEBI:30616"/>
    </ligand>
</feature>
<comment type="function">
    <text evidence="4">Catalyzes the ATP-dependent conversion of 5-aminoimidazole ribonucleotide (AIR) and HCO(3)(-) to N5-carboxyaminoimidazole ribonucleotide (N5-CAIR).</text>
</comment>
<reference evidence="7 8" key="1">
    <citation type="submission" date="2020-08" db="EMBL/GenBank/DDBJ databases">
        <title>Genomic Encyclopedia of Type Strains, Phase IV (KMG-IV): sequencing the most valuable type-strain genomes for metagenomic binning, comparative biology and taxonomic classification.</title>
        <authorList>
            <person name="Goeker M."/>
        </authorList>
    </citation>
    <scope>NUCLEOTIDE SEQUENCE [LARGE SCALE GENOMIC DNA]</scope>
    <source>
        <strain evidence="7 8">DSM 22975</strain>
    </source>
</reference>
<dbReference type="Gene3D" id="3.30.470.20">
    <property type="entry name" value="ATP-grasp fold, B domain"/>
    <property type="match status" value="1"/>
</dbReference>
<dbReference type="InterPro" id="IPR016185">
    <property type="entry name" value="PreATP-grasp_dom_sf"/>
</dbReference>
<keyword evidence="2 4" id="KW-0658">Purine biosynthesis</keyword>